<evidence type="ECO:0000313" key="2">
    <source>
        <dbReference type="Proteomes" id="UP000489961"/>
    </source>
</evidence>
<dbReference type="AlphaFoldDB" id="A0A811G610"/>
<dbReference type="RefSeq" id="WP_174558347.1">
    <property type="nucleotide sequence ID" value="NZ_CADDTS010000006.1"/>
</dbReference>
<organism evidence="1 2">
    <name type="scientific">Acinetobacter bouvetii</name>
    <dbReference type="NCBI Taxonomy" id="202951"/>
    <lineage>
        <taxon>Bacteria</taxon>
        <taxon>Pseudomonadati</taxon>
        <taxon>Pseudomonadota</taxon>
        <taxon>Gammaproteobacteria</taxon>
        <taxon>Moraxellales</taxon>
        <taxon>Moraxellaceae</taxon>
        <taxon>Acinetobacter</taxon>
    </lineage>
</organism>
<accession>A0A811G610</accession>
<reference evidence="1 2" key="1">
    <citation type="submission" date="2020-02" db="EMBL/GenBank/DDBJ databases">
        <authorList>
            <person name="Chaudhuri R."/>
        </authorList>
    </citation>
    <scope>NUCLEOTIDE SEQUENCE [LARGE SCALE GENOMIC DNA]</scope>
    <source>
        <strain evidence="1">SFB21</strain>
    </source>
</reference>
<dbReference type="Proteomes" id="UP000489961">
    <property type="component" value="Unassembled WGS sequence"/>
</dbReference>
<protein>
    <submittedName>
        <fullName evidence="1">Uncharacterized protein</fullName>
    </submittedName>
</protein>
<gene>
    <name evidence="1" type="ORF">SFB21_0348</name>
</gene>
<name>A0A811G610_9GAMM</name>
<comment type="caution">
    <text evidence="1">The sequence shown here is derived from an EMBL/GenBank/DDBJ whole genome shotgun (WGS) entry which is preliminary data.</text>
</comment>
<dbReference type="EMBL" id="CADDTS010000006">
    <property type="protein sequence ID" value="CAB1208195.1"/>
    <property type="molecule type" value="Genomic_DNA"/>
</dbReference>
<evidence type="ECO:0000313" key="1">
    <source>
        <dbReference type="EMBL" id="CAB1208195.1"/>
    </source>
</evidence>
<proteinExistence type="predicted"/>
<sequence>MNVLEKVMLIKELNFLIDGLEQRSLSFFEIARSKTRIKEIFALCDEPIFKKQIIKFKSQTQPKIAALDFADQTLFKLSFRGFFQQENALEQALYQHKNSGWATLYHPKKGWQIWLIPAPERTALISEWGDLDDAYQWMMAQQQLYACLKTDYELKNSQNLIERQIVPVLTEIETHINSSIETQRDHQFNAASDLNIKPVEIALLDEPLIQIDSSQPSEQSSTISANQTDMVNPVVIESIAGSVATKESHGIDSNVVSHTPQRLQLNAYTAQLHLLQDREASAQQLFKLEIASQPEILQHIDFFLQGSDLQDWANRPVYLAEQMDQYGRFIKYLALLGADNPIQAIDCLRELDDHHHLAAIKDISWNDLSDGFSRIEDIFQLYNQKANSVWQSEDYMPFIPTQLIQNQKFIQFEESAADCRTPLLLLKERQKIRIIHGQKRLSLLPAEAAYPYLMLERHHGITWQMIQRIVSRLNPPIDCQKLYKEIQKHISD</sequence>